<dbReference type="RefSeq" id="WP_160592381.1">
    <property type="nucleotide sequence ID" value="NZ_CP047895.1"/>
</dbReference>
<keyword evidence="2" id="KW-1185">Reference proteome</keyword>
<protein>
    <submittedName>
        <fullName evidence="1">Uncharacterized protein</fullName>
    </submittedName>
</protein>
<dbReference type="EMBL" id="CP047895">
    <property type="protein sequence ID" value="QHL90453.1"/>
    <property type="molecule type" value="Genomic_DNA"/>
</dbReference>
<gene>
    <name evidence="1" type="ORF">GVO57_05905</name>
</gene>
<dbReference type="Proteomes" id="UP000464468">
    <property type="component" value="Chromosome"/>
</dbReference>
<proteinExistence type="predicted"/>
<name>A0A7Z2NV97_9SPHN</name>
<accession>A0A7Z2NV97</accession>
<evidence type="ECO:0000313" key="2">
    <source>
        <dbReference type="Proteomes" id="UP000464468"/>
    </source>
</evidence>
<reference evidence="1 2" key="1">
    <citation type="submission" date="2020-01" db="EMBL/GenBank/DDBJ databases">
        <title>Sphingomonas sp. C33 whole genome sequece.</title>
        <authorList>
            <person name="Park C."/>
        </authorList>
    </citation>
    <scope>NUCLEOTIDE SEQUENCE [LARGE SCALE GENOMIC DNA]</scope>
    <source>
        <strain evidence="1 2">C33</strain>
    </source>
</reference>
<organism evidence="1 2">
    <name type="scientific">Sphingomonas changnyeongensis</name>
    <dbReference type="NCBI Taxonomy" id="2698679"/>
    <lineage>
        <taxon>Bacteria</taxon>
        <taxon>Pseudomonadati</taxon>
        <taxon>Pseudomonadota</taxon>
        <taxon>Alphaproteobacteria</taxon>
        <taxon>Sphingomonadales</taxon>
        <taxon>Sphingomonadaceae</taxon>
        <taxon>Sphingomonas</taxon>
    </lineage>
</organism>
<dbReference type="AlphaFoldDB" id="A0A7Z2NV97"/>
<sequence length="328" mass="33674">MPALQGLTRPALAMDLSARLADRRADVRLKLASAALSVAAEGDVDLARNRIGMATLSADLLRPAALAPNLVGSGVRLRARIDGPFARPRIDYRLNAAMLGFGGTRVEGLAAGGAARIMPGRILIPLRARAARIAGLGPSLGELLTGVTLDGQIAVSGARLLADDLRIRAPRIDARAVIAADLAAGTYRGALSGRVDRYLVQGAGLFDLSSDIDLVAPPGGGWALAGRFAARSVRIDNGALRDLLAGQTLITGRIGYGPTGVATLDRLRLASPGLTVTDGAGRLQPGGRIEGRAAGLAGRYGPVTVALSGTLAQPVIRLNAARPRIGIP</sequence>
<dbReference type="KEGG" id="schy:GVO57_05905"/>
<evidence type="ECO:0000313" key="1">
    <source>
        <dbReference type="EMBL" id="QHL90453.1"/>
    </source>
</evidence>